<reference evidence="2 3" key="1">
    <citation type="submission" date="2016-07" db="EMBL/GenBank/DDBJ databases">
        <title>Multiple horizontal gene transfer events from other fungi enriched the ability of initially mycotrophic Trichoderma (Ascomycota) to feed on dead plant biomass.</title>
        <authorList>
            <consortium name="DOE Joint Genome Institute"/>
            <person name="Aerts A."/>
            <person name="Atanasova L."/>
            <person name="Chenthamara K."/>
            <person name="Zhang J."/>
            <person name="Grujic M."/>
            <person name="Henrissat B."/>
            <person name="Kuo A."/>
            <person name="Salamov A."/>
            <person name="Lipzen A."/>
            <person name="Labutti K."/>
            <person name="Barry K."/>
            <person name="Miao Y."/>
            <person name="Rahimi M.J."/>
            <person name="Shen Q."/>
            <person name="Grigoriev I.V."/>
            <person name="Kubicek C.P."/>
            <person name="Druzhinina I.S."/>
        </authorList>
    </citation>
    <scope>NUCLEOTIDE SEQUENCE [LARGE SCALE GENOMIC DNA]</scope>
    <source>
        <strain evidence="2 3">CBS 433.97</strain>
    </source>
</reference>
<dbReference type="InterPro" id="IPR008999">
    <property type="entry name" value="Actin-crosslinking"/>
</dbReference>
<dbReference type="EMBL" id="KZ679262">
    <property type="protein sequence ID" value="PTB40530.1"/>
    <property type="molecule type" value="Genomic_DNA"/>
</dbReference>
<keyword evidence="3" id="KW-1185">Reference proteome</keyword>
<dbReference type="PANTHER" id="PTHR39697">
    <property type="entry name" value="RICIN B LECTIN DOMAIN-CONTAINING PROTEIN-RELATED"/>
    <property type="match status" value="1"/>
</dbReference>
<dbReference type="OrthoDB" id="5289641at2759"/>
<accession>A0A2T3Z6Y3</accession>
<gene>
    <name evidence="2" type="ORF">M441DRAFT_58045</name>
</gene>
<evidence type="ECO:0000313" key="3">
    <source>
        <dbReference type="Proteomes" id="UP000240493"/>
    </source>
</evidence>
<proteinExistence type="predicted"/>
<organism evidence="2 3">
    <name type="scientific">Trichoderma asperellum (strain ATCC 204424 / CBS 433.97 / NBRC 101777)</name>
    <dbReference type="NCBI Taxonomy" id="1042311"/>
    <lineage>
        <taxon>Eukaryota</taxon>
        <taxon>Fungi</taxon>
        <taxon>Dikarya</taxon>
        <taxon>Ascomycota</taxon>
        <taxon>Pezizomycotina</taxon>
        <taxon>Sordariomycetes</taxon>
        <taxon>Hypocreomycetidae</taxon>
        <taxon>Hypocreales</taxon>
        <taxon>Hypocreaceae</taxon>
        <taxon>Trichoderma</taxon>
    </lineage>
</organism>
<evidence type="ECO:0000256" key="1">
    <source>
        <dbReference type="SAM" id="MobiDB-lite"/>
    </source>
</evidence>
<dbReference type="AlphaFoldDB" id="A0A2T3Z6Y3"/>
<evidence type="ECO:0008006" key="4">
    <source>
        <dbReference type="Google" id="ProtNLM"/>
    </source>
</evidence>
<sequence length="208" mass="23241">MGENSWEEVISTSTSSSTGECPTPADALSTMSDTIVIREKETDKDKRNAIALPPSKAVENQPLADKSLMIRTTQEPHRILTLCNGELKFLSKPIPGGGAFWHCVKKDGWYGFRNTVSGAYLGHDTKGKITATKPQHESDEYFIMDRHEKGGYILLMRNDAELLQVSISEDGRSLTQQKETGTSWDFIDVQYIHHSMSIAYPNMTTENL</sequence>
<dbReference type="SUPFAM" id="SSF50405">
    <property type="entry name" value="Actin-crosslinking proteins"/>
    <property type="match status" value="1"/>
</dbReference>
<dbReference type="PANTHER" id="PTHR39697:SF2">
    <property type="entry name" value="CYANOVIRIN-N DOMAIN-CONTAINING PROTEIN"/>
    <property type="match status" value="1"/>
</dbReference>
<evidence type="ECO:0000313" key="2">
    <source>
        <dbReference type="EMBL" id="PTB40530.1"/>
    </source>
</evidence>
<name>A0A2T3Z6Y3_TRIA4</name>
<dbReference type="Proteomes" id="UP000240493">
    <property type="component" value="Unassembled WGS sequence"/>
</dbReference>
<feature type="region of interest" description="Disordered" evidence="1">
    <location>
        <begin position="1"/>
        <end position="27"/>
    </location>
</feature>
<protein>
    <recommendedName>
        <fullName evidence="4">Fascin domain-containing protein</fullName>
    </recommendedName>
</protein>